<gene>
    <name evidence="7" type="ORF">H9889_03475</name>
</gene>
<feature type="transmembrane region" description="Helical" evidence="6">
    <location>
        <begin position="109"/>
        <end position="125"/>
    </location>
</feature>
<evidence type="ECO:0000256" key="3">
    <source>
        <dbReference type="ARBA" id="ARBA00022692"/>
    </source>
</evidence>
<sequence length="267" mass="29189">MTLLIFFGILSGITTILFGFGGGFVTVPLLYTYLLLQYPDGDIPLYAMQISVATSALIMIFSAAISSYQSHQKGLIDWQIIKPLLWSISLGGCLGAFIASIVQGEWIRWIFIIYLVITIIDALFSKSFTTQNPFEAKNLQRKYDAILGVFIGTIAALLGVGGSIMTVPLMRKRGALMKEAAAMANPLTLPMAITTTIVYLLISTSEGFNFGNGFVGFLYLKAAGILIISAFIGIKIGARLQHYIPDKIYARAYPLLLLIVLLVMLLQ</sequence>
<comment type="similarity">
    <text evidence="2 6">Belongs to the 4-toluene sulfonate uptake permease (TSUP) (TC 2.A.102) family.</text>
</comment>
<keyword evidence="6" id="KW-1003">Cell membrane</keyword>
<dbReference type="InterPro" id="IPR002781">
    <property type="entry name" value="TM_pro_TauE-like"/>
</dbReference>
<evidence type="ECO:0000256" key="5">
    <source>
        <dbReference type="ARBA" id="ARBA00023136"/>
    </source>
</evidence>
<reference evidence="7" key="1">
    <citation type="journal article" date="2021" name="PeerJ">
        <title>Extensive microbial diversity within the chicken gut microbiome revealed by metagenomics and culture.</title>
        <authorList>
            <person name="Gilroy R."/>
            <person name="Ravi A."/>
            <person name="Getino M."/>
            <person name="Pursley I."/>
            <person name="Horton D.L."/>
            <person name="Alikhan N.F."/>
            <person name="Baker D."/>
            <person name="Gharbi K."/>
            <person name="Hall N."/>
            <person name="Watson M."/>
            <person name="Adriaenssens E.M."/>
            <person name="Foster-Nyarko E."/>
            <person name="Jarju S."/>
            <person name="Secka A."/>
            <person name="Antonio M."/>
            <person name="Oren A."/>
            <person name="Chaudhuri R.R."/>
            <person name="La Ragione R."/>
            <person name="Hildebrand F."/>
            <person name="Pallen M.J."/>
        </authorList>
    </citation>
    <scope>NUCLEOTIDE SEQUENCE</scope>
    <source>
        <strain evidence="7">CHK160-9182</strain>
    </source>
</reference>
<dbReference type="PANTHER" id="PTHR43701">
    <property type="entry name" value="MEMBRANE TRANSPORTER PROTEIN MJ0441-RELATED"/>
    <property type="match status" value="1"/>
</dbReference>
<protein>
    <recommendedName>
        <fullName evidence="6">Probable membrane transporter protein</fullName>
    </recommendedName>
</protein>
<comment type="caution">
    <text evidence="7">The sequence shown here is derived from an EMBL/GenBank/DDBJ whole genome shotgun (WGS) entry which is preliminary data.</text>
</comment>
<feature type="transmembrane region" description="Helical" evidence="6">
    <location>
        <begin position="145"/>
        <end position="170"/>
    </location>
</feature>
<dbReference type="Proteomes" id="UP000823934">
    <property type="component" value="Unassembled WGS sequence"/>
</dbReference>
<feature type="transmembrane region" description="Helical" evidence="6">
    <location>
        <begin position="182"/>
        <end position="202"/>
    </location>
</feature>
<keyword evidence="3 6" id="KW-0812">Transmembrane</keyword>
<organism evidence="7 8">
    <name type="scientific">Candidatus Ignatzschineria merdigallinarum</name>
    <dbReference type="NCBI Taxonomy" id="2838621"/>
    <lineage>
        <taxon>Bacteria</taxon>
        <taxon>Pseudomonadati</taxon>
        <taxon>Pseudomonadota</taxon>
        <taxon>Gammaproteobacteria</taxon>
        <taxon>Cardiobacteriales</taxon>
        <taxon>Ignatzschineriaceae</taxon>
        <taxon>Ignatzschineria</taxon>
    </lineage>
</organism>
<feature type="transmembrane region" description="Helical" evidence="6">
    <location>
        <begin position="248"/>
        <end position="266"/>
    </location>
</feature>
<accession>A0A9D1Q6J5</accession>
<dbReference type="AlphaFoldDB" id="A0A9D1Q6J5"/>
<reference evidence="7" key="2">
    <citation type="submission" date="2021-04" db="EMBL/GenBank/DDBJ databases">
        <authorList>
            <person name="Gilroy R."/>
        </authorList>
    </citation>
    <scope>NUCLEOTIDE SEQUENCE</scope>
    <source>
        <strain evidence="7">CHK160-9182</strain>
    </source>
</reference>
<name>A0A9D1Q6J5_9GAMM</name>
<dbReference type="InterPro" id="IPR051598">
    <property type="entry name" value="TSUP/Inactive_protease-like"/>
</dbReference>
<proteinExistence type="inferred from homology"/>
<feature type="transmembrane region" description="Helical" evidence="6">
    <location>
        <begin position="84"/>
        <end position="102"/>
    </location>
</feature>
<evidence type="ECO:0000313" key="7">
    <source>
        <dbReference type="EMBL" id="HIW06371.1"/>
    </source>
</evidence>
<evidence type="ECO:0000313" key="8">
    <source>
        <dbReference type="Proteomes" id="UP000823934"/>
    </source>
</evidence>
<comment type="subcellular location">
    <subcellularLocation>
        <location evidence="6">Cell membrane</location>
        <topology evidence="6">Multi-pass membrane protein</topology>
    </subcellularLocation>
    <subcellularLocation>
        <location evidence="1">Membrane</location>
        <topology evidence="1">Multi-pass membrane protein</topology>
    </subcellularLocation>
</comment>
<feature type="transmembrane region" description="Helical" evidence="6">
    <location>
        <begin position="43"/>
        <end position="64"/>
    </location>
</feature>
<feature type="transmembrane region" description="Helical" evidence="6">
    <location>
        <begin position="6"/>
        <end position="31"/>
    </location>
</feature>
<evidence type="ECO:0000256" key="1">
    <source>
        <dbReference type="ARBA" id="ARBA00004141"/>
    </source>
</evidence>
<dbReference type="EMBL" id="DXHP01000075">
    <property type="protein sequence ID" value="HIW06371.1"/>
    <property type="molecule type" value="Genomic_DNA"/>
</dbReference>
<evidence type="ECO:0000256" key="2">
    <source>
        <dbReference type="ARBA" id="ARBA00009142"/>
    </source>
</evidence>
<evidence type="ECO:0000256" key="6">
    <source>
        <dbReference type="RuleBase" id="RU363041"/>
    </source>
</evidence>
<keyword evidence="4 6" id="KW-1133">Transmembrane helix</keyword>
<keyword evidence="5 6" id="KW-0472">Membrane</keyword>
<feature type="transmembrane region" description="Helical" evidence="6">
    <location>
        <begin position="214"/>
        <end position="236"/>
    </location>
</feature>
<dbReference type="PANTHER" id="PTHR43701:SF2">
    <property type="entry name" value="MEMBRANE TRANSPORTER PROTEIN YJNA-RELATED"/>
    <property type="match status" value="1"/>
</dbReference>
<dbReference type="GO" id="GO:0005886">
    <property type="term" value="C:plasma membrane"/>
    <property type="evidence" value="ECO:0007669"/>
    <property type="project" value="UniProtKB-SubCell"/>
</dbReference>
<dbReference type="Pfam" id="PF01925">
    <property type="entry name" value="TauE"/>
    <property type="match status" value="1"/>
</dbReference>
<evidence type="ECO:0000256" key="4">
    <source>
        <dbReference type="ARBA" id="ARBA00022989"/>
    </source>
</evidence>